<keyword evidence="1" id="KW-0472">Membrane</keyword>
<evidence type="ECO:0000313" key="3">
    <source>
        <dbReference type="EMBL" id="KAG8490938.1"/>
    </source>
</evidence>
<name>A0A8J5YJI8_9ROSI</name>
<dbReference type="EMBL" id="JAHUZN010000006">
    <property type="protein sequence ID" value="KAG8490938.1"/>
    <property type="molecule type" value="Genomic_DNA"/>
</dbReference>
<evidence type="ECO:0000313" key="4">
    <source>
        <dbReference type="Proteomes" id="UP000701853"/>
    </source>
</evidence>
<reference evidence="3 4" key="1">
    <citation type="journal article" date="2021" name="bioRxiv">
        <title>The Gossypium anomalum genome as a resource for cotton improvement and evolutionary analysis of hybrid incompatibility.</title>
        <authorList>
            <person name="Grover C.E."/>
            <person name="Yuan D."/>
            <person name="Arick M.A."/>
            <person name="Miller E.R."/>
            <person name="Hu G."/>
            <person name="Peterson D.G."/>
            <person name="Wendel J.F."/>
            <person name="Udall J.A."/>
        </authorList>
    </citation>
    <scope>NUCLEOTIDE SEQUENCE [LARGE SCALE GENOMIC DNA]</scope>
    <source>
        <strain evidence="3">JFW-Udall</strain>
        <tissue evidence="3">Leaf</tissue>
    </source>
</reference>
<keyword evidence="1" id="KW-0812">Transmembrane</keyword>
<keyword evidence="4" id="KW-1185">Reference proteome</keyword>
<protein>
    <recommendedName>
        <fullName evidence="2">MULE transposase domain-containing protein</fullName>
    </recommendedName>
</protein>
<dbReference type="InterPro" id="IPR018289">
    <property type="entry name" value="MULE_transposase_dom"/>
</dbReference>
<organism evidence="3 4">
    <name type="scientific">Gossypium anomalum</name>
    <dbReference type="NCBI Taxonomy" id="47600"/>
    <lineage>
        <taxon>Eukaryota</taxon>
        <taxon>Viridiplantae</taxon>
        <taxon>Streptophyta</taxon>
        <taxon>Embryophyta</taxon>
        <taxon>Tracheophyta</taxon>
        <taxon>Spermatophyta</taxon>
        <taxon>Magnoliopsida</taxon>
        <taxon>eudicotyledons</taxon>
        <taxon>Gunneridae</taxon>
        <taxon>Pentapetalae</taxon>
        <taxon>rosids</taxon>
        <taxon>malvids</taxon>
        <taxon>Malvales</taxon>
        <taxon>Malvaceae</taxon>
        <taxon>Malvoideae</taxon>
        <taxon>Gossypium</taxon>
    </lineage>
</organism>
<feature type="transmembrane region" description="Helical" evidence="1">
    <location>
        <begin position="78"/>
        <end position="97"/>
    </location>
</feature>
<comment type="caution">
    <text evidence="3">The sequence shown here is derived from an EMBL/GenBank/DDBJ whole genome shotgun (WGS) entry which is preliminary data.</text>
</comment>
<dbReference type="OrthoDB" id="999166at2759"/>
<feature type="domain" description="MULE transposase" evidence="2">
    <location>
        <begin position="167"/>
        <end position="224"/>
    </location>
</feature>
<dbReference type="PANTHER" id="PTHR47718">
    <property type="entry name" value="OS01G0519700 PROTEIN"/>
    <property type="match status" value="1"/>
</dbReference>
<keyword evidence="1" id="KW-1133">Transmembrane helix</keyword>
<accession>A0A8J5YJI8</accession>
<sequence>MTNFFWRDVRSRIDYDCFGDVVDHTISKAIGEYFPDSCHRLCLWHISSNAPSHLGCESKIEFEMTWEKMINDHNLQDYSWLKVLLLASIYFLLRLNLLKGLRLQIMFCMWQDGILLKLRRIFSVEMAQSHVQLKIVKVKEQEENVRDVRSRIDYDCFGDVVVFYTTYHETAPYFAWLFKSFLQSMGSQSPKTIMIDQDHTISKAIGDYFPDSCHRLCLWHISSNAPSHLVCESKIEFEMTWEKMINDHNLQDHSWLKASIYFLLRLNLLKGLRLQIMFCMWQDGILLKLRRIFSVEMAQSRVQLKIVCFEKEFLDGVLLIWREVDQNVQLILLNLRVRMVHFNSILTQPPWRFIILAKSLIFVAIFALMLYKFLV</sequence>
<feature type="transmembrane region" description="Helical" evidence="1">
    <location>
        <begin position="353"/>
        <end position="374"/>
    </location>
</feature>
<gene>
    <name evidence="3" type="ORF">CXB51_014102</name>
</gene>
<evidence type="ECO:0000259" key="2">
    <source>
        <dbReference type="Pfam" id="PF10551"/>
    </source>
</evidence>
<evidence type="ECO:0000256" key="1">
    <source>
        <dbReference type="SAM" id="Phobius"/>
    </source>
</evidence>
<dbReference type="AlphaFoldDB" id="A0A8J5YJI8"/>
<proteinExistence type="predicted"/>
<dbReference type="Proteomes" id="UP000701853">
    <property type="component" value="Chromosome 6"/>
</dbReference>
<dbReference type="Pfam" id="PF10551">
    <property type="entry name" value="MULE"/>
    <property type="match status" value="1"/>
</dbReference>